<keyword evidence="1" id="KW-0812">Transmembrane</keyword>
<dbReference type="EMBL" id="JAUFPN010000016">
    <property type="protein sequence ID" value="MDN3563161.1"/>
    <property type="molecule type" value="Genomic_DNA"/>
</dbReference>
<keyword evidence="1" id="KW-1133">Transmembrane helix</keyword>
<evidence type="ECO:0000313" key="2">
    <source>
        <dbReference type="EMBL" id="MDN3563161.1"/>
    </source>
</evidence>
<evidence type="ECO:0000256" key="1">
    <source>
        <dbReference type="SAM" id="Phobius"/>
    </source>
</evidence>
<comment type="caution">
    <text evidence="2">The sequence shown here is derived from an EMBL/GenBank/DDBJ whole genome shotgun (WGS) entry which is preliminary data.</text>
</comment>
<accession>A0ABT8A0L1</accession>
<keyword evidence="3" id="KW-1185">Reference proteome</keyword>
<gene>
    <name evidence="2" type="ORF">QWZ14_02055</name>
</gene>
<keyword evidence="1" id="KW-0472">Membrane</keyword>
<dbReference type="RefSeq" id="WP_290314901.1">
    <property type="nucleotide sequence ID" value="NZ_JAUFPN010000016.1"/>
</dbReference>
<feature type="transmembrane region" description="Helical" evidence="1">
    <location>
        <begin position="27"/>
        <end position="48"/>
    </location>
</feature>
<organism evidence="2 3">
    <name type="scientific">Paeniroseomonas aquatica</name>
    <dbReference type="NCBI Taxonomy" id="373043"/>
    <lineage>
        <taxon>Bacteria</taxon>
        <taxon>Pseudomonadati</taxon>
        <taxon>Pseudomonadota</taxon>
        <taxon>Alphaproteobacteria</taxon>
        <taxon>Acetobacterales</taxon>
        <taxon>Acetobacteraceae</taxon>
        <taxon>Paeniroseomonas</taxon>
    </lineage>
</organism>
<evidence type="ECO:0008006" key="4">
    <source>
        <dbReference type="Google" id="ProtNLM"/>
    </source>
</evidence>
<name>A0ABT8A0L1_9PROT</name>
<dbReference type="Proteomes" id="UP001529369">
    <property type="component" value="Unassembled WGS sequence"/>
</dbReference>
<proteinExistence type="predicted"/>
<protein>
    <recommendedName>
        <fullName evidence="4">Peptidase S55 domain-containing protein</fullName>
    </recommendedName>
</protein>
<sequence length="669" mass="70505">MVPVQGELLHAQGSHLRHRAFGWLRRALLGAALLFWTLVFLLTAFGYYDRAVSVSGRTEVLALRADGTDFADWRFHGAALLADPDGSEERDTFAIRLEDNAQATFTRAGRGSLSIAFAGPPGKLDGGCPPGAVRVGLLRRDGRSDAPLCDGARIVVGAVPLAAPFVLSLRGGVEIGEEVRSGAGAQPLLLEGQALLFARHGWPVSWLCHAAHTLDALCDRFVANRLDLATGDSIAFRAAEHGEVPATGFLRFAPDDPAGGLSFDVAAPSAALTVRRLKGEAFNVQESWFERIERSPILQALNGLTLALGGLVTLLGLGRWLGGGGGHGAVFLILLAPATAWADQAMIRAGETGQAMLRARGDRCYALTPAHVIGEESAALLTAAGRARGEGDVLRRVPAFPEPFALLTVRGLPSALCPGFEGPPALDALLHGRPSGHLRMVRAEGAIERLPLTVLSVDVETLEVQLEGGAPPSQGMSGATVFLGEQPIGLLVDVDPAAGTGRVARLDRVFERLGPYFAATLPVSSLRAPAASVVGQGHGAALEVVRWTAEPVTVVNGARALTEQGLSPWRVPADARAEVVLRLLPGTVMTGVTLLLNGLPDPPRTVEIMGGRSESGPWQWIAAFPLEPGDREVTRSVAPIRLPYLMLRASGAQLGRETMALGGLRVESR</sequence>
<evidence type="ECO:0000313" key="3">
    <source>
        <dbReference type="Proteomes" id="UP001529369"/>
    </source>
</evidence>
<reference evidence="3" key="1">
    <citation type="journal article" date="2019" name="Int. J. Syst. Evol. Microbiol.">
        <title>The Global Catalogue of Microorganisms (GCM) 10K type strain sequencing project: providing services to taxonomists for standard genome sequencing and annotation.</title>
        <authorList>
            <consortium name="The Broad Institute Genomics Platform"/>
            <consortium name="The Broad Institute Genome Sequencing Center for Infectious Disease"/>
            <person name="Wu L."/>
            <person name="Ma J."/>
        </authorList>
    </citation>
    <scope>NUCLEOTIDE SEQUENCE [LARGE SCALE GENOMIC DNA]</scope>
    <source>
        <strain evidence="3">CECT 7131</strain>
    </source>
</reference>